<protein>
    <submittedName>
        <fullName evidence="2">Uncharacterized protein</fullName>
    </submittedName>
</protein>
<organism evidence="2 3">
    <name type="scientific">Oryza rufipogon</name>
    <name type="common">Brownbeard rice</name>
    <name type="synonym">Asian wild rice</name>
    <dbReference type="NCBI Taxonomy" id="4529"/>
    <lineage>
        <taxon>Eukaryota</taxon>
        <taxon>Viridiplantae</taxon>
        <taxon>Streptophyta</taxon>
        <taxon>Embryophyta</taxon>
        <taxon>Tracheophyta</taxon>
        <taxon>Spermatophyta</taxon>
        <taxon>Magnoliopsida</taxon>
        <taxon>Liliopsida</taxon>
        <taxon>Poales</taxon>
        <taxon>Poaceae</taxon>
        <taxon>BOP clade</taxon>
        <taxon>Oryzoideae</taxon>
        <taxon>Oryzeae</taxon>
        <taxon>Oryzinae</taxon>
        <taxon>Oryza</taxon>
    </lineage>
</organism>
<sequence>MGNTYCSLSCSKLMTCNCGVGCCKKAPLLPSPEKSGPASKVVDQQPPATPMPPPPPPAKDPAAGGLAT</sequence>
<name>A0A0E0QPI0_ORYRU</name>
<dbReference type="OMA" id="CSKLMTC"/>
<proteinExistence type="predicted"/>
<dbReference type="AlphaFoldDB" id="A0A0E0QPI0"/>
<keyword evidence="3" id="KW-1185">Reference proteome</keyword>
<reference evidence="3" key="1">
    <citation type="submission" date="2013-06" db="EMBL/GenBank/DDBJ databases">
        <authorList>
            <person name="Zhao Q."/>
        </authorList>
    </citation>
    <scope>NUCLEOTIDE SEQUENCE</scope>
    <source>
        <strain evidence="3">cv. W1943</strain>
    </source>
</reference>
<dbReference type="Gramene" id="ORUFI09G05460.1">
    <property type="protein sequence ID" value="ORUFI09G05460.1"/>
    <property type="gene ID" value="ORUFI09G05460"/>
</dbReference>
<dbReference type="HOGENOM" id="CLU_2853300_0_0_1"/>
<feature type="region of interest" description="Disordered" evidence="1">
    <location>
        <begin position="28"/>
        <end position="68"/>
    </location>
</feature>
<evidence type="ECO:0000256" key="1">
    <source>
        <dbReference type="SAM" id="MobiDB-lite"/>
    </source>
</evidence>
<feature type="compositionally biased region" description="Pro residues" evidence="1">
    <location>
        <begin position="47"/>
        <end position="59"/>
    </location>
</feature>
<dbReference type="Proteomes" id="UP000008022">
    <property type="component" value="Unassembled WGS sequence"/>
</dbReference>
<reference evidence="2" key="2">
    <citation type="submission" date="2015-06" db="UniProtKB">
        <authorList>
            <consortium name="EnsemblPlants"/>
        </authorList>
    </citation>
    <scope>IDENTIFICATION</scope>
</reference>
<evidence type="ECO:0000313" key="2">
    <source>
        <dbReference type="EnsemblPlants" id="ORUFI09G05460.1"/>
    </source>
</evidence>
<dbReference type="EnsemblPlants" id="ORUFI09G05460.1">
    <property type="protein sequence ID" value="ORUFI09G05460.1"/>
    <property type="gene ID" value="ORUFI09G05460"/>
</dbReference>
<evidence type="ECO:0000313" key="3">
    <source>
        <dbReference type="Proteomes" id="UP000008022"/>
    </source>
</evidence>
<accession>A0A0E0QPI0</accession>